<reference evidence="2" key="2">
    <citation type="submission" date="2020-05" db="EMBL/GenBank/DDBJ databases">
        <authorList>
            <person name="Kim H.-S."/>
            <person name="Proctor R.H."/>
            <person name="Brown D.W."/>
        </authorList>
    </citation>
    <scope>NUCLEOTIDE SEQUENCE</scope>
    <source>
        <strain evidence="2">NRRL 20472</strain>
    </source>
</reference>
<comment type="caution">
    <text evidence="2">The sequence shown here is derived from an EMBL/GenBank/DDBJ whole genome shotgun (WGS) entry which is preliminary data.</text>
</comment>
<sequence>MQHWKNNFKESALYFFQCRYETRVKTCSLKPYPVPSGSLATLDHLLPYLLNDLAFFQARIHAEESPESDLESILGFEFGALLWELAGTDPEHFMQLIDDFTTEENCFWEAWEDFTPMPGNRNPFQSNSKPSIQDFSNALNNLFLSKLDRNPKASLSTHFQKYQDTLLRLQLVEFWNFHPSGVNDVYPLHFGLMVYMEREWAKLAWVYLDAALSMMPDLSYAQTEAKSGFENRLWSNLKSKKKSKAVHILYSAAGTGKSHQMFQLLQRSWGFYFLPPRAQRPFISRDTATHYEDCPEMETSWCGGDNNLLPALKFSRVALLHEFLLHRPEATPKEWLWLQISCGKFDPFDALYRVFRLTDTTHFDLSRHSEFDFETPGDILFKCNVLLYERPHEQFTGHMFFCIDDVQIPRHDGDWLFLEHFHSSLLYLRKRYLEIGEAESVDSSNEPNPEGMNPVLLLATPSMRYIAGVIESGPVIEDLGDDHPLLRKWKGPFMHDRFHGVATDEFFWQLYQKHLGSLISERLALSLVPWTEDVQHVPSLTRSCRLPESEISFSSQNTQHLQPGSWLPGTLGVPPFQIVMELLCRVISYTKKEEEEDEEIEQNEPYMIHQLGDLESLLERKDFITAMTILVSNLDQPLELYNPTPLQDKLFLILSNSNTTARKVRSTMEKTMSKIAPTGTNPEALHKAAELLHQQLRIVYARYLIQANVHKYRGRYQWSTAYIEELLASSRDVKSQEPGLPGIRSLVKRANERATHQITDALKSRIQEIKKSGEHGLVQDLLRAGIRGQLMNRPTVFDDEAHAELVESGFALIGRKGEAVQYVISEPMVIQAIMEYLREDGGECQRLMLQSIVQTHDDNEVNRKLGKGIESLVAVSLDRLLRQRLWLDLLVERGSRDILLELLGNAQTPKASSFPYSQDTGAMKLASLIPPEHYLLPDSLPPFEYHQTDTIWNCMKRLKAGERTLEPTFLFPKTSIGPDLMFLLRYFYKTPKDESFTRPITERDDRHLPLSMPVAVKVIPEPSFKVEDVLGNLLVSNWHKELAGRYRAAALPRWNGEPFLHMLVFTGTSVDEQRIDSWIKDNMAKIEKNHFFCVLDQEDTEKLWEQDFKVLSRIIYERNADRLGSSAVKNNSTEDEGGKHSRGPSLDGLLWNELTKRLKK</sequence>
<gene>
    <name evidence="2" type="ORF">FSARC_5066</name>
</gene>
<dbReference type="EMBL" id="JABEXW010000243">
    <property type="protein sequence ID" value="KAF4967343.1"/>
    <property type="molecule type" value="Genomic_DNA"/>
</dbReference>
<organism evidence="2 3">
    <name type="scientific">Fusarium sarcochroum</name>
    <dbReference type="NCBI Taxonomy" id="1208366"/>
    <lineage>
        <taxon>Eukaryota</taxon>
        <taxon>Fungi</taxon>
        <taxon>Dikarya</taxon>
        <taxon>Ascomycota</taxon>
        <taxon>Pezizomycotina</taxon>
        <taxon>Sordariomycetes</taxon>
        <taxon>Hypocreomycetidae</taxon>
        <taxon>Hypocreales</taxon>
        <taxon>Nectriaceae</taxon>
        <taxon>Fusarium</taxon>
        <taxon>Fusarium lateritium species complex</taxon>
    </lineage>
</organism>
<evidence type="ECO:0000313" key="3">
    <source>
        <dbReference type="Proteomes" id="UP000622797"/>
    </source>
</evidence>
<dbReference type="Proteomes" id="UP000622797">
    <property type="component" value="Unassembled WGS sequence"/>
</dbReference>
<dbReference type="AlphaFoldDB" id="A0A8H4U0L3"/>
<feature type="region of interest" description="Disordered" evidence="1">
    <location>
        <begin position="1126"/>
        <end position="1146"/>
    </location>
</feature>
<dbReference type="OrthoDB" id="4983392at2759"/>
<protein>
    <submittedName>
        <fullName evidence="2">Uncharacterized protein</fullName>
    </submittedName>
</protein>
<evidence type="ECO:0000256" key="1">
    <source>
        <dbReference type="SAM" id="MobiDB-lite"/>
    </source>
</evidence>
<name>A0A8H4U0L3_9HYPO</name>
<accession>A0A8H4U0L3</accession>
<reference evidence="2" key="1">
    <citation type="journal article" date="2020" name="BMC Genomics">
        <title>Correction to: Identification and distribution of gene clusters required for synthesis of sphingolipid metabolism inhibitors in diverse species of the filamentous fungus Fusarium.</title>
        <authorList>
            <person name="Kim H.S."/>
            <person name="Lohmar J.M."/>
            <person name="Busman M."/>
            <person name="Brown D.W."/>
            <person name="Naumann T.A."/>
            <person name="Divon H.H."/>
            <person name="Lysoe E."/>
            <person name="Uhlig S."/>
            <person name="Proctor R.H."/>
        </authorList>
    </citation>
    <scope>NUCLEOTIDE SEQUENCE</scope>
    <source>
        <strain evidence="2">NRRL 20472</strain>
    </source>
</reference>
<evidence type="ECO:0000313" key="2">
    <source>
        <dbReference type="EMBL" id="KAF4967343.1"/>
    </source>
</evidence>
<proteinExistence type="predicted"/>
<keyword evidence="3" id="KW-1185">Reference proteome</keyword>